<dbReference type="PANTHER" id="PTHR12677">
    <property type="entry name" value="GOLGI APPARATUS MEMBRANE PROTEIN TVP38-RELATED"/>
    <property type="match status" value="1"/>
</dbReference>
<evidence type="ECO:0000256" key="6">
    <source>
        <dbReference type="RuleBase" id="RU366058"/>
    </source>
</evidence>
<keyword evidence="2 6" id="KW-1003">Cell membrane</keyword>
<comment type="caution">
    <text evidence="6">Lacks conserved residue(s) required for the propagation of feature annotation.</text>
</comment>
<reference evidence="8 9" key="1">
    <citation type="submission" date="2020-08" db="EMBL/GenBank/DDBJ databases">
        <title>Genomic Encyclopedia of Type Strains, Phase IV (KMG-IV): sequencing the most valuable type-strain genomes for metagenomic binning, comparative biology and taxonomic classification.</title>
        <authorList>
            <person name="Goeker M."/>
        </authorList>
    </citation>
    <scope>NUCLEOTIDE SEQUENCE [LARGE SCALE GENOMIC DNA]</scope>
    <source>
        <strain evidence="8 9">DSM 11525</strain>
    </source>
</reference>
<sequence length="234" mass="26071">MKFSPIWLLVICILTVGVMLAILHYFDLDDRLIELMQWLDTLGWQAGVWFMLVIAVSIILLFPGVIFTMGAGFVFGVIKGTIYVVLGTVLGAAIAFLISRYLLGERASNWLLAKVKPANLGEVLRDEGWRMVMLTRMVPLFPFKLSNYFFGLTPLRFRDFCIGNFLGVIPITVNNVYVGSIAADLASIGTDRATRTPTEWALYGLGFCLAIIAIIGLTRMARRALKQKIDEGEL</sequence>
<feature type="transmembrane region" description="Helical" evidence="6">
    <location>
        <begin position="46"/>
        <end position="75"/>
    </location>
</feature>
<keyword evidence="4 6" id="KW-1133">Transmembrane helix</keyword>
<accession>A0AA89PA97</accession>
<evidence type="ECO:0000256" key="3">
    <source>
        <dbReference type="ARBA" id="ARBA00022692"/>
    </source>
</evidence>
<evidence type="ECO:0000256" key="4">
    <source>
        <dbReference type="ARBA" id="ARBA00022989"/>
    </source>
</evidence>
<evidence type="ECO:0000256" key="2">
    <source>
        <dbReference type="ARBA" id="ARBA00022475"/>
    </source>
</evidence>
<dbReference type="PANTHER" id="PTHR12677:SF59">
    <property type="entry name" value="GOLGI APPARATUS MEMBRANE PROTEIN TVP38-RELATED"/>
    <property type="match status" value="1"/>
</dbReference>
<dbReference type="GO" id="GO:0005886">
    <property type="term" value="C:plasma membrane"/>
    <property type="evidence" value="ECO:0007669"/>
    <property type="project" value="UniProtKB-SubCell"/>
</dbReference>
<dbReference type="InterPro" id="IPR015414">
    <property type="entry name" value="TMEM64"/>
</dbReference>
<evidence type="ECO:0000313" key="8">
    <source>
        <dbReference type="EMBL" id="MBB5210314.1"/>
    </source>
</evidence>
<evidence type="ECO:0000313" key="9">
    <source>
        <dbReference type="Proteomes" id="UP000563601"/>
    </source>
</evidence>
<dbReference type="RefSeq" id="WP_237567632.1">
    <property type="nucleotide sequence ID" value="NZ_CP047491.1"/>
</dbReference>
<dbReference type="AlphaFoldDB" id="A0AA89PA97"/>
<comment type="caution">
    <text evidence="8">The sequence shown here is derived from an EMBL/GenBank/DDBJ whole genome shotgun (WGS) entry which is preliminary data.</text>
</comment>
<organism evidence="8 9">
    <name type="scientific">Microbulbifer hydrolyticus</name>
    <dbReference type="NCBI Taxonomy" id="48074"/>
    <lineage>
        <taxon>Bacteria</taxon>
        <taxon>Pseudomonadati</taxon>
        <taxon>Pseudomonadota</taxon>
        <taxon>Gammaproteobacteria</taxon>
        <taxon>Cellvibrionales</taxon>
        <taxon>Microbulbiferaceae</taxon>
        <taxon>Microbulbifer</taxon>
    </lineage>
</organism>
<feature type="transmembrane region" description="Helical" evidence="6">
    <location>
        <begin position="82"/>
        <end position="103"/>
    </location>
</feature>
<evidence type="ECO:0000256" key="1">
    <source>
        <dbReference type="ARBA" id="ARBA00004651"/>
    </source>
</evidence>
<dbReference type="InterPro" id="IPR032816">
    <property type="entry name" value="VTT_dom"/>
</dbReference>
<feature type="transmembrane region" description="Helical" evidence="6">
    <location>
        <begin position="200"/>
        <end position="218"/>
    </location>
</feature>
<gene>
    <name evidence="8" type="ORF">HNQ53_000502</name>
</gene>
<comment type="similarity">
    <text evidence="6">Belongs to the TVP38/TMEM64 family.</text>
</comment>
<feature type="domain" description="VTT" evidence="7">
    <location>
        <begin position="62"/>
        <end position="180"/>
    </location>
</feature>
<proteinExistence type="inferred from homology"/>
<dbReference type="Proteomes" id="UP000563601">
    <property type="component" value="Unassembled WGS sequence"/>
</dbReference>
<comment type="subcellular location">
    <subcellularLocation>
        <location evidence="1 6">Cell membrane</location>
        <topology evidence="1 6">Multi-pass membrane protein</topology>
    </subcellularLocation>
</comment>
<name>A0AA89PA97_9GAMM</name>
<protein>
    <recommendedName>
        <fullName evidence="6">TVP38/TMEM64 family membrane protein</fullName>
    </recommendedName>
</protein>
<evidence type="ECO:0000259" key="7">
    <source>
        <dbReference type="Pfam" id="PF09335"/>
    </source>
</evidence>
<dbReference type="EMBL" id="JACHHR010000001">
    <property type="protein sequence ID" value="MBB5210314.1"/>
    <property type="molecule type" value="Genomic_DNA"/>
</dbReference>
<keyword evidence="5 6" id="KW-0472">Membrane</keyword>
<feature type="transmembrane region" description="Helical" evidence="6">
    <location>
        <begin position="7"/>
        <end position="26"/>
    </location>
</feature>
<dbReference type="Pfam" id="PF09335">
    <property type="entry name" value="VTT_dom"/>
    <property type="match status" value="1"/>
</dbReference>
<keyword evidence="3 6" id="KW-0812">Transmembrane</keyword>
<evidence type="ECO:0000256" key="5">
    <source>
        <dbReference type="ARBA" id="ARBA00023136"/>
    </source>
</evidence>